<proteinExistence type="predicted"/>
<comment type="caution">
    <text evidence="3">The sequence shown here is derived from an EMBL/GenBank/DDBJ whole genome shotgun (WGS) entry which is preliminary data.</text>
</comment>
<keyword evidence="1" id="KW-0732">Signal</keyword>
<feature type="domain" description="Secretion system C-terminal sorting" evidence="2">
    <location>
        <begin position="219"/>
        <end position="290"/>
    </location>
</feature>
<gene>
    <name evidence="3" type="ORF">K8089_02230</name>
</gene>
<dbReference type="EMBL" id="JAIRBA010000003">
    <property type="protein sequence ID" value="MCG2417823.1"/>
    <property type="molecule type" value="Genomic_DNA"/>
</dbReference>
<accession>A0A9X1QVD3</accession>
<protein>
    <submittedName>
        <fullName evidence="3">T9SS type A sorting domain-containing protein</fullName>
    </submittedName>
</protein>
<evidence type="ECO:0000313" key="4">
    <source>
        <dbReference type="Proteomes" id="UP001139461"/>
    </source>
</evidence>
<evidence type="ECO:0000259" key="2">
    <source>
        <dbReference type="Pfam" id="PF18962"/>
    </source>
</evidence>
<dbReference type="NCBIfam" id="TIGR04183">
    <property type="entry name" value="Por_Secre_tail"/>
    <property type="match status" value="1"/>
</dbReference>
<organism evidence="3 4">
    <name type="scientific">Aequorivita vitellina</name>
    <dbReference type="NCBI Taxonomy" id="2874475"/>
    <lineage>
        <taxon>Bacteria</taxon>
        <taxon>Pseudomonadati</taxon>
        <taxon>Bacteroidota</taxon>
        <taxon>Flavobacteriia</taxon>
        <taxon>Flavobacteriales</taxon>
        <taxon>Flavobacteriaceae</taxon>
        <taxon>Aequorivita</taxon>
    </lineage>
</organism>
<dbReference type="RefSeq" id="WP_237601643.1">
    <property type="nucleotide sequence ID" value="NZ_JAIRBA010000003.1"/>
</dbReference>
<name>A0A9X1QVD3_9FLAO</name>
<dbReference type="Pfam" id="PF18962">
    <property type="entry name" value="Por_Secre_tail"/>
    <property type="match status" value="1"/>
</dbReference>
<dbReference type="AlphaFoldDB" id="A0A9X1QVD3"/>
<evidence type="ECO:0000313" key="3">
    <source>
        <dbReference type="EMBL" id="MCG2417823.1"/>
    </source>
</evidence>
<dbReference type="InterPro" id="IPR026444">
    <property type="entry name" value="Secre_tail"/>
</dbReference>
<dbReference type="Proteomes" id="UP001139461">
    <property type="component" value="Unassembled WGS sequence"/>
</dbReference>
<reference evidence="3" key="1">
    <citation type="submission" date="2021-09" db="EMBL/GenBank/DDBJ databases">
        <title>Genome of Aequorivita sp. strain F47161.</title>
        <authorList>
            <person name="Wang Y."/>
        </authorList>
    </citation>
    <scope>NUCLEOTIDE SEQUENCE</scope>
    <source>
        <strain evidence="3">F47161</strain>
    </source>
</reference>
<keyword evidence="4" id="KW-1185">Reference proteome</keyword>
<evidence type="ECO:0000256" key="1">
    <source>
        <dbReference type="ARBA" id="ARBA00022729"/>
    </source>
</evidence>
<sequence>MNKILLLLFIFTGLNLSFSQEPIIEGDIMLCPNTNGTATVINQSYDSYQWYSKYWFTTEEFEPIPGATDASFTYDWFTYDQSLLKVVVTLGTDTLESNTIQIDSYAWTPLIIIHDMNEFVRIDPDSNHIILCEGESFNNTIGSPYNTNIQWYKDYVPIPGANDTSYLITEPGTYYVEGAPDFCPNVINSTINTPFVVEIDTNCALNINEPNMLQDVVKIYPNPVSHSLQLEIGAAVAINKYSIIDLTGKTLVTNKTNFTDSATIDVSRLSNGLYILLLESEIGNSIHKFVKE</sequence>